<sequence>MNKKTIISMVLGCMSLLTASAQNGWFVEAGGGVQTIFSSDAGKLHFGKRLTPSYHVGVGKWITPAYALRLQIGGYALNGMSTSEGLYLRDPQTDGSIYGPHDPVIDNVTVRPDGTYRHYLRYVNAHADFMVSLSRLLFRSEGRFDVLPAVGLGYARTFAYRGTADANSLTANFSIAAKYSVLKCMDVNLEIASALMPDHFDGRITGRKYEPTLGATLGLTYRFNASKPCAKKQRCHKLRREAVVDTVYVKERIVERPVFKDRIVEKPVAKKQEAFRLASVSFACASAKPEKKQDIVFENIVEYLKQNPSARIRLDGYADKATGKARTNLMLSIRRTDSVRNILIERYGIAPSRIEAQGIGSNAQPYEDNDLNRVVIVTALPE</sequence>
<dbReference type="Pfam" id="PF00691">
    <property type="entry name" value="OmpA"/>
    <property type="match status" value="1"/>
</dbReference>
<keyword evidence="1" id="KW-0472">Membrane</keyword>
<dbReference type="RefSeq" id="WP_042518464.1">
    <property type="nucleotide sequence ID" value="NZ_JXQK01000046.1"/>
</dbReference>
<evidence type="ECO:0000313" key="5">
    <source>
        <dbReference type="Proteomes" id="UP000032046"/>
    </source>
</evidence>
<keyword evidence="5" id="KW-1185">Reference proteome</keyword>
<dbReference type="SUPFAM" id="SSF103088">
    <property type="entry name" value="OmpA-like"/>
    <property type="match status" value="1"/>
</dbReference>
<dbReference type="InterPro" id="IPR006665">
    <property type="entry name" value="OmpA-like"/>
</dbReference>
<evidence type="ECO:0000256" key="2">
    <source>
        <dbReference type="SAM" id="SignalP"/>
    </source>
</evidence>
<dbReference type="GO" id="GO:0016020">
    <property type="term" value="C:membrane"/>
    <property type="evidence" value="ECO:0007669"/>
    <property type="project" value="UniProtKB-UniRule"/>
</dbReference>
<dbReference type="Gene3D" id="3.30.1330.60">
    <property type="entry name" value="OmpA-like domain"/>
    <property type="match status" value="1"/>
</dbReference>
<organism evidence="4 5">
    <name type="scientific">Prevotella pectinovora</name>
    <dbReference type="NCBI Taxonomy" id="1602169"/>
    <lineage>
        <taxon>Bacteria</taxon>
        <taxon>Pseudomonadati</taxon>
        <taxon>Bacteroidota</taxon>
        <taxon>Bacteroidia</taxon>
        <taxon>Bacteroidales</taxon>
        <taxon>Prevotellaceae</taxon>
        <taxon>Prevotella</taxon>
    </lineage>
</organism>
<feature type="chain" id="PRO_5002224054" evidence="2">
    <location>
        <begin position="22"/>
        <end position="382"/>
    </location>
</feature>
<protein>
    <submittedName>
        <fullName evidence="4">Contig46, whole genome shotgun sequence</fullName>
    </submittedName>
</protein>
<name>A0A0D0I6V5_9BACT</name>
<dbReference type="InterPro" id="IPR050330">
    <property type="entry name" value="Bact_OuterMem_StrucFunc"/>
</dbReference>
<dbReference type="EMBL" id="JXQK01000046">
    <property type="protein sequence ID" value="KIP63189.1"/>
    <property type="molecule type" value="Genomic_DNA"/>
</dbReference>
<evidence type="ECO:0000313" key="4">
    <source>
        <dbReference type="EMBL" id="KIP63189.1"/>
    </source>
</evidence>
<comment type="caution">
    <text evidence="4">The sequence shown here is derived from an EMBL/GenBank/DDBJ whole genome shotgun (WGS) entry which is preliminary data.</text>
</comment>
<dbReference type="PROSITE" id="PS51123">
    <property type="entry name" value="OMPA_2"/>
    <property type="match status" value="1"/>
</dbReference>
<dbReference type="AlphaFoldDB" id="A0A0D0I6V5"/>
<keyword evidence="2" id="KW-0732">Signal</keyword>
<feature type="signal peptide" evidence="2">
    <location>
        <begin position="1"/>
        <end position="21"/>
    </location>
</feature>
<dbReference type="STRING" id="1602171.ST44_04560"/>
<evidence type="ECO:0000256" key="1">
    <source>
        <dbReference type="PROSITE-ProRule" id="PRU00473"/>
    </source>
</evidence>
<dbReference type="InterPro" id="IPR036737">
    <property type="entry name" value="OmpA-like_sf"/>
</dbReference>
<feature type="domain" description="OmpA-like" evidence="3">
    <location>
        <begin position="269"/>
        <end position="382"/>
    </location>
</feature>
<dbReference type="PANTHER" id="PTHR30329">
    <property type="entry name" value="STATOR ELEMENT OF FLAGELLAR MOTOR COMPLEX"/>
    <property type="match status" value="1"/>
</dbReference>
<gene>
    <name evidence="4" type="ORF">ST44_04560</name>
</gene>
<proteinExistence type="predicted"/>
<accession>A0A0D0I6V5</accession>
<dbReference type="Proteomes" id="UP000032046">
    <property type="component" value="Unassembled WGS sequence"/>
</dbReference>
<reference evidence="4 5" key="1">
    <citation type="submission" date="2015-01" db="EMBL/GenBank/DDBJ databases">
        <title>Comparative genomics of non-oral Prevotella species.</title>
        <authorList>
            <person name="Accetto T."/>
            <person name="Nograsek B."/>
            <person name="Avgustin G."/>
        </authorList>
    </citation>
    <scope>NUCLEOTIDE SEQUENCE [LARGE SCALE GENOMIC DNA]</scope>
    <source>
        <strain evidence="4 5">P5-119</strain>
    </source>
</reference>
<dbReference type="PANTHER" id="PTHR30329:SF21">
    <property type="entry name" value="LIPOPROTEIN YIAD-RELATED"/>
    <property type="match status" value="1"/>
</dbReference>
<evidence type="ECO:0000259" key="3">
    <source>
        <dbReference type="PROSITE" id="PS51123"/>
    </source>
</evidence>